<evidence type="ECO:0000313" key="1">
    <source>
        <dbReference type="EMBL" id="TWR29330.1"/>
    </source>
</evidence>
<dbReference type="InterPro" id="IPR011004">
    <property type="entry name" value="Trimer_LpxA-like_sf"/>
</dbReference>
<reference evidence="1 2" key="1">
    <citation type="submission" date="2019-07" db="EMBL/GenBank/DDBJ databases">
        <authorList>
            <person name="Kim J."/>
        </authorList>
    </citation>
    <scope>NUCLEOTIDE SEQUENCE [LARGE SCALE GENOMIC DNA]</scope>
    <source>
        <strain evidence="2">dk17</strain>
    </source>
</reference>
<proteinExistence type="predicted"/>
<keyword evidence="2" id="KW-1185">Reference proteome</keyword>
<dbReference type="EMBL" id="VOEJ01000004">
    <property type="protein sequence ID" value="TWR29330.1"/>
    <property type="molecule type" value="Genomic_DNA"/>
</dbReference>
<accession>A0A563UDD0</accession>
<dbReference type="SUPFAM" id="SSF51161">
    <property type="entry name" value="Trimeric LpxA-like enzymes"/>
    <property type="match status" value="1"/>
</dbReference>
<dbReference type="OrthoDB" id="9814490at2"/>
<protein>
    <recommendedName>
        <fullName evidence="3">Virginiamycin A acetyltransferase</fullName>
    </recommendedName>
</protein>
<name>A0A563UDD0_9SPHI</name>
<evidence type="ECO:0000313" key="2">
    <source>
        <dbReference type="Proteomes" id="UP000320042"/>
    </source>
</evidence>
<gene>
    <name evidence="1" type="ORF">FPZ43_10255</name>
</gene>
<organism evidence="1 2">
    <name type="scientific">Mucilaginibacter pallidiroseus</name>
    <dbReference type="NCBI Taxonomy" id="2599295"/>
    <lineage>
        <taxon>Bacteria</taxon>
        <taxon>Pseudomonadati</taxon>
        <taxon>Bacteroidota</taxon>
        <taxon>Sphingobacteriia</taxon>
        <taxon>Sphingobacteriales</taxon>
        <taxon>Sphingobacteriaceae</taxon>
        <taxon>Mucilaginibacter</taxon>
    </lineage>
</organism>
<dbReference type="Proteomes" id="UP000320042">
    <property type="component" value="Unassembled WGS sequence"/>
</dbReference>
<sequence>MLNGPNPGALHPIAPHTNLVFLKNQITNPNIIVGDYTYYADFTDASNFEQKNVLYHFDFIGDKLIIGNFCAIAADVKFMMNGANHETGPLSTFPFAAFGNGWEKITEGKNLIEKFPNKGDTVIGNDVGLVTMP</sequence>
<comment type="caution">
    <text evidence="1">The sequence shown here is derived from an EMBL/GenBank/DDBJ whole genome shotgun (WGS) entry which is preliminary data.</text>
</comment>
<dbReference type="AlphaFoldDB" id="A0A563UDD0"/>
<evidence type="ECO:0008006" key="3">
    <source>
        <dbReference type="Google" id="ProtNLM"/>
    </source>
</evidence>
<dbReference type="Gene3D" id="2.160.10.10">
    <property type="entry name" value="Hexapeptide repeat proteins"/>
    <property type="match status" value="1"/>
</dbReference>